<reference evidence="3" key="1">
    <citation type="journal article" date="2019" name="Int. J. Syst. Evol. Microbiol.">
        <title>The Global Catalogue of Microorganisms (GCM) 10K type strain sequencing project: providing services to taxonomists for standard genome sequencing and annotation.</title>
        <authorList>
            <consortium name="The Broad Institute Genomics Platform"/>
            <consortium name="The Broad Institute Genome Sequencing Center for Infectious Disease"/>
            <person name="Wu L."/>
            <person name="Ma J."/>
        </authorList>
    </citation>
    <scope>NUCLEOTIDE SEQUENCE [LARGE SCALE GENOMIC DNA]</scope>
    <source>
        <strain evidence="3">JCM 30071</strain>
    </source>
</reference>
<name>A0ABQ2DQ00_9BACI</name>
<comment type="caution">
    <text evidence="2">The sequence shown here is derived from an EMBL/GenBank/DDBJ whole genome shotgun (WGS) entry which is preliminary data.</text>
</comment>
<feature type="domain" description="Peptidase C45 hydrolase" evidence="1">
    <location>
        <begin position="100"/>
        <end position="146"/>
    </location>
</feature>
<dbReference type="Proteomes" id="UP000634435">
    <property type="component" value="Unassembled WGS sequence"/>
</dbReference>
<proteinExistence type="predicted"/>
<organism evidence="2 3">
    <name type="scientific">Virgibacillus kapii</name>
    <dbReference type="NCBI Taxonomy" id="1638645"/>
    <lineage>
        <taxon>Bacteria</taxon>
        <taxon>Bacillati</taxon>
        <taxon>Bacillota</taxon>
        <taxon>Bacilli</taxon>
        <taxon>Bacillales</taxon>
        <taxon>Bacillaceae</taxon>
        <taxon>Virgibacillus</taxon>
    </lineage>
</organism>
<accession>A0ABQ2DQ00</accession>
<dbReference type="Pfam" id="PF03417">
    <property type="entry name" value="AAT"/>
    <property type="match status" value="1"/>
</dbReference>
<evidence type="ECO:0000259" key="1">
    <source>
        <dbReference type="Pfam" id="PF03417"/>
    </source>
</evidence>
<dbReference type="EMBL" id="BMPN01000005">
    <property type="protein sequence ID" value="GGJ67852.1"/>
    <property type="molecule type" value="Genomic_DNA"/>
</dbReference>
<protein>
    <recommendedName>
        <fullName evidence="1">Peptidase C45 hydrolase domain-containing protein</fullName>
    </recommendedName>
</protein>
<dbReference type="InterPro" id="IPR005079">
    <property type="entry name" value="Peptidase_C45_hydrolase"/>
</dbReference>
<sequence length="159" mass="17644">MQLEEIQVDVLQIRGTSFRNGYIQGKQLNRELMHTFSIMEENDRNAEAVIPIYQELAPHLVDELHGLADGLAIPFLKAATLFGGYNIPKIKGMGCSSVINRDFAVRNYEFSPKLYDKRLVLIQPEEGFASIGHSLHVIGGHEGVNQGSHVCFLHEVGGA</sequence>
<gene>
    <name evidence="2" type="ORF">GCM10007111_32120</name>
</gene>
<evidence type="ECO:0000313" key="2">
    <source>
        <dbReference type="EMBL" id="GGJ67852.1"/>
    </source>
</evidence>
<keyword evidence="3" id="KW-1185">Reference proteome</keyword>
<evidence type="ECO:0000313" key="3">
    <source>
        <dbReference type="Proteomes" id="UP000634435"/>
    </source>
</evidence>